<protein>
    <submittedName>
        <fullName evidence="2">Uncharacterized protein</fullName>
    </submittedName>
</protein>
<feature type="compositionally biased region" description="Basic and acidic residues" evidence="1">
    <location>
        <begin position="329"/>
        <end position="343"/>
    </location>
</feature>
<gene>
    <name evidence="2" type="ORF">P7K49_028584</name>
</gene>
<feature type="compositionally biased region" description="Low complexity" evidence="1">
    <location>
        <begin position="344"/>
        <end position="365"/>
    </location>
</feature>
<evidence type="ECO:0000313" key="3">
    <source>
        <dbReference type="Proteomes" id="UP001266305"/>
    </source>
</evidence>
<accession>A0ABQ9U4R9</accession>
<proteinExistence type="predicted"/>
<feature type="region of interest" description="Disordered" evidence="1">
    <location>
        <begin position="226"/>
        <end position="293"/>
    </location>
</feature>
<comment type="caution">
    <text evidence="2">The sequence shown here is derived from an EMBL/GenBank/DDBJ whole genome shotgun (WGS) entry which is preliminary data.</text>
</comment>
<organism evidence="2 3">
    <name type="scientific">Saguinus oedipus</name>
    <name type="common">Cotton-top tamarin</name>
    <name type="synonym">Oedipomidas oedipus</name>
    <dbReference type="NCBI Taxonomy" id="9490"/>
    <lineage>
        <taxon>Eukaryota</taxon>
        <taxon>Metazoa</taxon>
        <taxon>Chordata</taxon>
        <taxon>Craniata</taxon>
        <taxon>Vertebrata</taxon>
        <taxon>Euteleostomi</taxon>
        <taxon>Mammalia</taxon>
        <taxon>Eutheria</taxon>
        <taxon>Euarchontoglires</taxon>
        <taxon>Primates</taxon>
        <taxon>Haplorrhini</taxon>
        <taxon>Platyrrhini</taxon>
        <taxon>Cebidae</taxon>
        <taxon>Callitrichinae</taxon>
        <taxon>Saguinus</taxon>
    </lineage>
</organism>
<dbReference type="EMBL" id="JASSZA010000015">
    <property type="protein sequence ID" value="KAK2092056.1"/>
    <property type="molecule type" value="Genomic_DNA"/>
</dbReference>
<feature type="region of interest" description="Disordered" evidence="1">
    <location>
        <begin position="1"/>
        <end position="26"/>
    </location>
</feature>
<feature type="compositionally biased region" description="Basic and acidic residues" evidence="1">
    <location>
        <begin position="8"/>
        <end position="19"/>
    </location>
</feature>
<sequence>MRLKSRERKWLLGPDDKQHRIPATQPRTLCPPQLASQSSLATVAGCVYAAVTPVIQESQLRGQRSAMHHIVQTFSDLLMLLPTEDPEEGGLPFLCHVPLSSAAGAEAQGSPTNASSTPLFPGHHVKRPKQPLLFKKTLCGVGEELESFAAGAAIGEELKRTEGAYQGKHTHEPQHAQLLGSAPPFPTFLLVFRLSLPYGSPPGLPIPPALFFLFYPSKSVNLGLSGSEAPGSQFPGPARRRCGEGGDPGAARAPQSQRQRRLRVRSLSQPRGLGRQSSPGGLPLPAPPLGCSERPIRAKLRSDELSRLAESAAQARVTHKAVDPPARGEQSDHRPEAARRDARCALCPRAPIAPAAAAGAQRENASPQGPGAASDPRPLRAARGEQ</sequence>
<keyword evidence="3" id="KW-1185">Reference proteome</keyword>
<evidence type="ECO:0000313" key="2">
    <source>
        <dbReference type="EMBL" id="KAK2092056.1"/>
    </source>
</evidence>
<evidence type="ECO:0000256" key="1">
    <source>
        <dbReference type="SAM" id="MobiDB-lite"/>
    </source>
</evidence>
<dbReference type="Proteomes" id="UP001266305">
    <property type="component" value="Unassembled WGS sequence"/>
</dbReference>
<feature type="region of interest" description="Disordered" evidence="1">
    <location>
        <begin position="308"/>
        <end position="386"/>
    </location>
</feature>
<reference evidence="2 3" key="1">
    <citation type="submission" date="2023-05" db="EMBL/GenBank/DDBJ databases">
        <title>B98-5 Cell Line De Novo Hybrid Assembly: An Optical Mapping Approach.</title>
        <authorList>
            <person name="Kananen K."/>
            <person name="Auerbach J.A."/>
            <person name="Kautto E."/>
            <person name="Blachly J.S."/>
        </authorList>
    </citation>
    <scope>NUCLEOTIDE SEQUENCE [LARGE SCALE GENOMIC DNA]</scope>
    <source>
        <strain evidence="2">B95-8</strain>
        <tissue evidence="2">Cell line</tissue>
    </source>
</reference>
<name>A0ABQ9U4R9_SAGOE</name>